<evidence type="ECO:0000313" key="8">
    <source>
        <dbReference type="Proteomes" id="UP000234560"/>
    </source>
</evidence>
<dbReference type="AlphaFoldDB" id="A0AAF0YW82"/>
<keyword evidence="2 5" id="KW-0812">Transmembrane</keyword>
<feature type="transmembrane region" description="Helical" evidence="5">
    <location>
        <begin position="62"/>
        <end position="78"/>
    </location>
</feature>
<gene>
    <name evidence="7" type="ORF">CYJ47_00790</name>
</gene>
<dbReference type="EMBL" id="CP136958">
    <property type="protein sequence ID" value="WOT02348.1"/>
    <property type="molecule type" value="Genomic_DNA"/>
</dbReference>
<comment type="subcellular location">
    <subcellularLocation>
        <location evidence="1">Membrane</location>
        <topology evidence="1">Multi-pass membrane protein</topology>
    </subcellularLocation>
</comment>
<evidence type="ECO:0000256" key="5">
    <source>
        <dbReference type="SAM" id="Phobius"/>
    </source>
</evidence>
<evidence type="ECO:0000313" key="7">
    <source>
        <dbReference type="EMBL" id="WOT02348.1"/>
    </source>
</evidence>
<dbReference type="KEGG" id="cpyr:CYJ47_00790"/>
<evidence type="ECO:0000256" key="2">
    <source>
        <dbReference type="ARBA" id="ARBA00022692"/>
    </source>
</evidence>
<accession>A0AAF0YW82</accession>
<feature type="transmembrane region" description="Helical" evidence="5">
    <location>
        <begin position="35"/>
        <end position="56"/>
    </location>
</feature>
<dbReference type="Proteomes" id="UP000234560">
    <property type="component" value="Chromosome"/>
</dbReference>
<reference evidence="7" key="2">
    <citation type="submission" date="2023-10" db="EMBL/GenBank/DDBJ databases">
        <authorList>
            <person name="Choi B."/>
        </authorList>
    </citation>
    <scope>NUCLEOTIDE SEQUENCE</scope>
    <source>
        <strain evidence="7">UMB0763</strain>
    </source>
</reference>
<proteinExistence type="predicted"/>
<evidence type="ECO:0000259" key="6">
    <source>
        <dbReference type="Pfam" id="PF13515"/>
    </source>
</evidence>
<organism evidence="7 8">
    <name type="scientific">Corynebacterium pyruviciproducens</name>
    <dbReference type="NCBI Taxonomy" id="598660"/>
    <lineage>
        <taxon>Bacteria</taxon>
        <taxon>Bacillati</taxon>
        <taxon>Actinomycetota</taxon>
        <taxon>Actinomycetes</taxon>
        <taxon>Mycobacteriales</taxon>
        <taxon>Corynebacteriaceae</taxon>
        <taxon>Corynebacterium</taxon>
    </lineage>
</organism>
<keyword evidence="4 5" id="KW-0472">Membrane</keyword>
<feature type="domain" description="Integral membrane bound transporter" evidence="6">
    <location>
        <begin position="51"/>
        <end position="170"/>
    </location>
</feature>
<feature type="transmembrane region" description="Helical" evidence="5">
    <location>
        <begin position="99"/>
        <end position="122"/>
    </location>
</feature>
<evidence type="ECO:0000256" key="3">
    <source>
        <dbReference type="ARBA" id="ARBA00022989"/>
    </source>
</evidence>
<name>A0AAF0YW82_9CORY</name>
<evidence type="ECO:0000256" key="1">
    <source>
        <dbReference type="ARBA" id="ARBA00004141"/>
    </source>
</evidence>
<reference evidence="7" key="1">
    <citation type="submission" date="2017-12" db="EMBL/GenBank/DDBJ databases">
        <authorList>
            <person name="Thomas-White K."/>
            <person name="Wolfe A.J."/>
        </authorList>
    </citation>
    <scope>NUCLEOTIDE SEQUENCE</scope>
    <source>
        <strain evidence="7">UMB0763</strain>
    </source>
</reference>
<sequence>MKGRKMRIPSARSAGSYVSDKVDFPHRVRRMVNSIFPAIQGGIAAGLAFYVARHVVGHEQPFFAPMAAIIILSMSGGGKVQRAVQMVIGSSLGVGLGDLIISNIGSGPWQITLAVMIALVLATFVDDAPLVVNQTAIGAVLIATIMPPGTSGGLDRMIDALIGGVIGLFVVALLPQSSIHGEREIGKVLATASGVLHDVARGLKNKDAELVGLALKQARGSQAGINNMITRAKAVEEQTKVSPLKWKNRRRMVSLLLLLSPVDNTMRTTRVLARRAEVLVQDHDEVAPEQVALIERLADIAGELAEVYLEERDDAADTISRVTHELRELGPKTPESLVTGRVFSAYAILAQTRSLIVDLLMVCGHNAESARAVLAPTSDTPAVPPEA</sequence>
<feature type="transmembrane region" description="Helical" evidence="5">
    <location>
        <begin position="158"/>
        <end position="175"/>
    </location>
</feature>
<evidence type="ECO:0000256" key="4">
    <source>
        <dbReference type="ARBA" id="ARBA00023136"/>
    </source>
</evidence>
<keyword evidence="3 5" id="KW-1133">Transmembrane helix</keyword>
<dbReference type="InterPro" id="IPR049453">
    <property type="entry name" value="Memb_transporter_dom"/>
</dbReference>
<dbReference type="GO" id="GO:0016020">
    <property type="term" value="C:membrane"/>
    <property type="evidence" value="ECO:0007669"/>
    <property type="project" value="UniProtKB-SubCell"/>
</dbReference>
<feature type="transmembrane region" description="Helical" evidence="5">
    <location>
        <begin position="128"/>
        <end position="146"/>
    </location>
</feature>
<protein>
    <submittedName>
        <fullName evidence="7">FUSC family protein</fullName>
    </submittedName>
</protein>
<dbReference type="Pfam" id="PF13515">
    <property type="entry name" value="FUSC_2"/>
    <property type="match status" value="1"/>
</dbReference>